<dbReference type="AlphaFoldDB" id="A0A4R7NVK2"/>
<keyword evidence="5" id="KW-1185">Reference proteome</keyword>
<dbReference type="SUPFAM" id="SSF141868">
    <property type="entry name" value="EAL domain-like"/>
    <property type="match status" value="1"/>
</dbReference>
<evidence type="ECO:0000313" key="4">
    <source>
        <dbReference type="EMBL" id="TDU25117.1"/>
    </source>
</evidence>
<dbReference type="SMART" id="SM00052">
    <property type="entry name" value="EAL"/>
    <property type="match status" value="1"/>
</dbReference>
<dbReference type="InterPro" id="IPR035919">
    <property type="entry name" value="EAL_sf"/>
</dbReference>
<keyword evidence="1" id="KW-0472">Membrane</keyword>
<sequence length="827" mass="92847">MLEGINKTQNERIGQHQTLTWLCCLLVLAILPLGRAGAAEVRAADSGTSVPKATTASAMLVVPSQLALQSDDALLSDVRQALTRRLGEGHVSLEVLGADRFPRDTMLRRWRETMAHRHADLDYVLLMHDAAVRAYRHLRVSSRSPEKATVVAYGVHDGALRQWLSAQGIAHIGRDVYAERSLRWALEARRPQQGPLALWYAQSERRDALVASARRMSWPRLSDAWLALDSPDEDALTRFSARRRQRGEPRQAFLSAPVTQENLASVKALAEQGWHFWCYQRAWLEHGCLGGVFAAPEHMADMLIDALFTPDSGLMLEGSLPIATPPSALYRAREQLKASARDGVNWLDVPETVVAQRQWTRWAFTLATAALIVAGAAIWLACRRERKQRLKRQALRNDRVTGLPGRLRIERRLQRFMDDDHAISLYYLAFDTLHHLRTQFGVEYADLAAQGIAERLRDTCGGVCYPARLSDDVFVVLASGAQQPLTMAARYQEILHAPIEVYGVPYRLEPRIGIALSPEHGKTPVALLHAAQDAADQVLASAGAEPQLFKLDLLKTAERRRVLAEALAEALEQDTPFFELYLQPQYRLANRQLMGAETLIRWQHATFGTLSPGEFIPVAEASHQIVPLDEKVFDAMLDWLARQALPHTQRLVWAINLSIRHFDDHRFGDWLLARCEHYGVPPQCIELEVTEHVATQDLSQVREIMRSLRLQGFGLVLDDFGTGYTSLRFLKELPFTKVKLDKVYVDAIAEDERSQLLVKGIADLARGLGLTVVAEGIETQEQMDVLRGLGCPMGQGYLLGRPRPVDSFLWRLSQHQDVPSTHAAHMR</sequence>
<protein>
    <submittedName>
        <fullName evidence="4">EAL domain-containing protein (Putative c-di-GMP-specific phosphodiesterase class I)</fullName>
    </submittedName>
</protein>
<name>A0A4R7NVK2_9GAMM</name>
<dbReference type="SMART" id="SM00267">
    <property type="entry name" value="GGDEF"/>
    <property type="match status" value="1"/>
</dbReference>
<dbReference type="PANTHER" id="PTHR33121">
    <property type="entry name" value="CYCLIC DI-GMP PHOSPHODIESTERASE PDEF"/>
    <property type="match status" value="1"/>
</dbReference>
<dbReference type="InterPro" id="IPR043128">
    <property type="entry name" value="Rev_trsase/Diguanyl_cyclase"/>
</dbReference>
<evidence type="ECO:0000313" key="5">
    <source>
        <dbReference type="Proteomes" id="UP000295380"/>
    </source>
</evidence>
<dbReference type="InterPro" id="IPR050706">
    <property type="entry name" value="Cyclic-di-GMP_PDE-like"/>
</dbReference>
<dbReference type="Pfam" id="PF00563">
    <property type="entry name" value="EAL"/>
    <property type="match status" value="1"/>
</dbReference>
<organism evidence="4 5">
    <name type="scientific">Chromohalobacter marismortui</name>
    <dbReference type="NCBI Taxonomy" id="42055"/>
    <lineage>
        <taxon>Bacteria</taxon>
        <taxon>Pseudomonadati</taxon>
        <taxon>Pseudomonadota</taxon>
        <taxon>Gammaproteobacteria</taxon>
        <taxon>Oceanospirillales</taxon>
        <taxon>Halomonadaceae</taxon>
        <taxon>Chromohalobacter</taxon>
    </lineage>
</organism>
<dbReference type="Gene3D" id="3.30.70.270">
    <property type="match status" value="1"/>
</dbReference>
<dbReference type="InterPro" id="IPR001633">
    <property type="entry name" value="EAL_dom"/>
</dbReference>
<comment type="caution">
    <text evidence="4">The sequence shown here is derived from an EMBL/GenBank/DDBJ whole genome shotgun (WGS) entry which is preliminary data.</text>
</comment>
<evidence type="ECO:0000256" key="1">
    <source>
        <dbReference type="SAM" id="Phobius"/>
    </source>
</evidence>
<accession>A0A4R7NVK2</accession>
<dbReference type="InterPro" id="IPR000160">
    <property type="entry name" value="GGDEF_dom"/>
</dbReference>
<proteinExistence type="predicted"/>
<dbReference type="PANTHER" id="PTHR33121:SF71">
    <property type="entry name" value="OXYGEN SENSOR PROTEIN DOSP"/>
    <property type="match status" value="1"/>
</dbReference>
<feature type="domain" description="GGDEF" evidence="3">
    <location>
        <begin position="421"/>
        <end position="551"/>
    </location>
</feature>
<dbReference type="PROSITE" id="PS50887">
    <property type="entry name" value="GGDEF"/>
    <property type="match status" value="1"/>
</dbReference>
<keyword evidence="1" id="KW-0812">Transmembrane</keyword>
<keyword evidence="1" id="KW-1133">Transmembrane helix</keyword>
<dbReference type="PROSITE" id="PS50883">
    <property type="entry name" value="EAL"/>
    <property type="match status" value="1"/>
</dbReference>
<feature type="domain" description="EAL" evidence="2">
    <location>
        <begin position="560"/>
        <end position="816"/>
    </location>
</feature>
<gene>
    <name evidence="4" type="ORF">C8E00_101509</name>
</gene>
<evidence type="ECO:0000259" key="3">
    <source>
        <dbReference type="PROSITE" id="PS50887"/>
    </source>
</evidence>
<feature type="transmembrane region" description="Helical" evidence="1">
    <location>
        <begin position="362"/>
        <end position="382"/>
    </location>
</feature>
<evidence type="ECO:0000259" key="2">
    <source>
        <dbReference type="PROSITE" id="PS50883"/>
    </source>
</evidence>
<dbReference type="GO" id="GO:0071111">
    <property type="term" value="F:cyclic-guanylate-specific phosphodiesterase activity"/>
    <property type="evidence" value="ECO:0007669"/>
    <property type="project" value="InterPro"/>
</dbReference>
<dbReference type="RefSeq" id="WP_166638220.1">
    <property type="nucleotide sequence ID" value="NZ_SOBR01000001.1"/>
</dbReference>
<dbReference type="SUPFAM" id="SSF55073">
    <property type="entry name" value="Nucleotide cyclase"/>
    <property type="match status" value="1"/>
</dbReference>
<dbReference type="InterPro" id="IPR029787">
    <property type="entry name" value="Nucleotide_cyclase"/>
</dbReference>
<dbReference type="Pfam" id="PF00990">
    <property type="entry name" value="GGDEF"/>
    <property type="match status" value="1"/>
</dbReference>
<dbReference type="CDD" id="cd01948">
    <property type="entry name" value="EAL"/>
    <property type="match status" value="1"/>
</dbReference>
<reference evidence="4 5" key="1">
    <citation type="submission" date="2019-03" db="EMBL/GenBank/DDBJ databases">
        <title>Genomic Encyclopedia of Type Strains, Phase IV (KMG-IV): sequencing the most valuable type-strain genomes for metagenomic binning, comparative biology and taxonomic classification.</title>
        <authorList>
            <person name="Goeker M."/>
        </authorList>
    </citation>
    <scope>NUCLEOTIDE SEQUENCE [LARGE SCALE GENOMIC DNA]</scope>
    <source>
        <strain evidence="4 5">DSM 6770</strain>
    </source>
</reference>
<dbReference type="Gene3D" id="3.20.20.450">
    <property type="entry name" value="EAL domain"/>
    <property type="match status" value="1"/>
</dbReference>
<dbReference type="EMBL" id="SOBR01000001">
    <property type="protein sequence ID" value="TDU25117.1"/>
    <property type="molecule type" value="Genomic_DNA"/>
</dbReference>
<dbReference type="Proteomes" id="UP000295380">
    <property type="component" value="Unassembled WGS sequence"/>
</dbReference>